<protein>
    <submittedName>
        <fullName evidence="2">Oxidoreductase</fullName>
    </submittedName>
</protein>
<dbReference type="RefSeq" id="WP_191837800.1">
    <property type="nucleotide sequence ID" value="NZ_BAAALB010000010.1"/>
</dbReference>
<evidence type="ECO:0000313" key="3">
    <source>
        <dbReference type="Proteomes" id="UP000619293"/>
    </source>
</evidence>
<dbReference type="EMBL" id="BONG01000006">
    <property type="protein sequence ID" value="GIF87848.1"/>
    <property type="molecule type" value="Genomic_DNA"/>
</dbReference>
<dbReference type="SUPFAM" id="SSF51430">
    <property type="entry name" value="NAD(P)-linked oxidoreductase"/>
    <property type="match status" value="1"/>
</dbReference>
<accession>A0A8J3JVX7</accession>
<dbReference type="GO" id="GO:0005829">
    <property type="term" value="C:cytosol"/>
    <property type="evidence" value="ECO:0007669"/>
    <property type="project" value="TreeGrafter"/>
</dbReference>
<reference evidence="2 3" key="1">
    <citation type="submission" date="2021-01" db="EMBL/GenBank/DDBJ databases">
        <title>Whole genome shotgun sequence of Catellatospora chokoriensis NBRC 107358.</title>
        <authorList>
            <person name="Komaki H."/>
            <person name="Tamura T."/>
        </authorList>
    </citation>
    <scope>NUCLEOTIDE SEQUENCE [LARGE SCALE GENOMIC DNA]</scope>
    <source>
        <strain evidence="2 3">NBRC 107358</strain>
    </source>
</reference>
<dbReference type="PANTHER" id="PTHR43364:SF6">
    <property type="entry name" value="OXIDOREDUCTASE-RELATED"/>
    <property type="match status" value="1"/>
</dbReference>
<feature type="domain" description="NADP-dependent oxidoreductase" evidence="1">
    <location>
        <begin position="6"/>
        <end position="306"/>
    </location>
</feature>
<sequence length="315" mass="34020">MTELNLALGAMHFGTRLDDKASFALLDGFVDGGGTIIDTADCYSFWADPSGYGGQSEAVIGRWLAARPGIRDRITLSTKVGAEPTIPGDWPASRQGLSAAAIGEAVRGSLKRLGTEHVDVYWAHMEDRSVPPAETVAALGRLVHDGLVGRLGASNHPVWRVERARRIAAVSATAGYTALQLRHSYVHPRPWATVPDQGHRFGWVTDEVLDYVATDPELSLWAYTALLNGGYTRDDRPLHESYDHPGTSRRLAALAEVARELGVSRNAVVLSWLVGGQPAITPIVGVSTPAQLDEALAGARLTLDPQLRRLLDEPR</sequence>
<evidence type="ECO:0000313" key="2">
    <source>
        <dbReference type="EMBL" id="GIF87848.1"/>
    </source>
</evidence>
<dbReference type="InterPro" id="IPR023210">
    <property type="entry name" value="NADP_OxRdtase_dom"/>
</dbReference>
<keyword evidence="3" id="KW-1185">Reference proteome</keyword>
<dbReference type="Proteomes" id="UP000619293">
    <property type="component" value="Unassembled WGS sequence"/>
</dbReference>
<dbReference type="InterPro" id="IPR050523">
    <property type="entry name" value="AKR_Detox_Biosynth"/>
</dbReference>
<dbReference type="InterPro" id="IPR036812">
    <property type="entry name" value="NAD(P)_OxRdtase_dom_sf"/>
</dbReference>
<evidence type="ECO:0000259" key="1">
    <source>
        <dbReference type="Pfam" id="PF00248"/>
    </source>
</evidence>
<name>A0A8J3JVX7_9ACTN</name>
<dbReference type="Gene3D" id="3.20.20.100">
    <property type="entry name" value="NADP-dependent oxidoreductase domain"/>
    <property type="match status" value="1"/>
</dbReference>
<comment type="caution">
    <text evidence="2">The sequence shown here is derived from an EMBL/GenBank/DDBJ whole genome shotgun (WGS) entry which is preliminary data.</text>
</comment>
<organism evidence="2 3">
    <name type="scientific">Catellatospora chokoriensis</name>
    <dbReference type="NCBI Taxonomy" id="310353"/>
    <lineage>
        <taxon>Bacteria</taxon>
        <taxon>Bacillati</taxon>
        <taxon>Actinomycetota</taxon>
        <taxon>Actinomycetes</taxon>
        <taxon>Micromonosporales</taxon>
        <taxon>Micromonosporaceae</taxon>
        <taxon>Catellatospora</taxon>
    </lineage>
</organism>
<dbReference type="AlphaFoldDB" id="A0A8J3JVX7"/>
<proteinExistence type="predicted"/>
<dbReference type="PANTHER" id="PTHR43364">
    <property type="entry name" value="NADH-SPECIFIC METHYLGLYOXAL REDUCTASE-RELATED"/>
    <property type="match status" value="1"/>
</dbReference>
<dbReference type="Pfam" id="PF00248">
    <property type="entry name" value="Aldo_ket_red"/>
    <property type="match status" value="1"/>
</dbReference>
<gene>
    <name evidence="2" type="ORF">Cch02nite_12920</name>
</gene>